<dbReference type="CDD" id="cd02440">
    <property type="entry name" value="AdoMet_MTases"/>
    <property type="match status" value="1"/>
</dbReference>
<dbReference type="InterPro" id="IPR002723">
    <property type="entry name" value="BpsA_C"/>
</dbReference>
<gene>
    <name evidence="2" type="ORF">BHU62_21410</name>
</gene>
<dbReference type="PANTHER" id="PTHR23290">
    <property type="entry name" value="RRNA N6-ADENOSINE-METHYLTRANSFERASE METTL5"/>
    <property type="match status" value="1"/>
</dbReference>
<evidence type="ECO:0000313" key="3">
    <source>
        <dbReference type="Proteomes" id="UP000185770"/>
    </source>
</evidence>
<comment type="caution">
    <text evidence="2">The sequence shown here is derived from an EMBL/GenBank/DDBJ whole genome shotgun (WGS) entry which is preliminary data.</text>
</comment>
<dbReference type="InterPro" id="IPR051720">
    <property type="entry name" value="rRNA_MeTrfase/Polyamine_Synth"/>
</dbReference>
<dbReference type="Proteomes" id="UP000185770">
    <property type="component" value="Unassembled WGS sequence"/>
</dbReference>
<dbReference type="SUPFAM" id="SSF53335">
    <property type="entry name" value="S-adenosyl-L-methionine-dependent methyltransferases"/>
    <property type="match status" value="1"/>
</dbReference>
<dbReference type="Pfam" id="PF01861">
    <property type="entry name" value="BpsA_C"/>
    <property type="match status" value="1"/>
</dbReference>
<dbReference type="AlphaFoldDB" id="A0A1Q4NUZ9"/>
<evidence type="ECO:0000313" key="2">
    <source>
        <dbReference type="EMBL" id="OKB64698.1"/>
    </source>
</evidence>
<name>A0A1Q4NUZ9_SERMA</name>
<accession>A0A1Q4NUZ9</accession>
<dbReference type="OrthoDB" id="278697at2"/>
<proteinExistence type="predicted"/>
<dbReference type="InterPro" id="IPR029063">
    <property type="entry name" value="SAM-dependent_MTases_sf"/>
</dbReference>
<sequence>MGYQSLSPEAAAIKIKSLIEARGKLTCSELVFYGGMTDAAVQRGIRHLQQEGYQESESLPVSHSESAATQDKEKIGMELKVGLLPPIGELATYERALQFLENIFHELSEPESQFNQNFVTPDTSVRRILYAATRDTLKGKKLYFLGDDDLTSIVAAYLYPDADVYALDIDKQLLSSLDACAQKHGLKNLHTIEYNAFNELPAHLRQQADLVWCDPSKDVLDVFLRNASALIKDEGVIYTFAQPEYLPKSKKFYETMLKYNTIATDVIPRFNQYCGAGQYSRSQAITRGFQLAFTESLVRLIKVPA</sequence>
<dbReference type="GO" id="GO:0006596">
    <property type="term" value="P:polyamine biosynthetic process"/>
    <property type="evidence" value="ECO:0007669"/>
    <property type="project" value="TreeGrafter"/>
</dbReference>
<dbReference type="GO" id="GO:0016740">
    <property type="term" value="F:transferase activity"/>
    <property type="evidence" value="ECO:0007669"/>
    <property type="project" value="TreeGrafter"/>
</dbReference>
<reference evidence="2 3" key="1">
    <citation type="submission" date="2016-09" db="EMBL/GenBank/DDBJ databases">
        <title>Serratia marcescens MSU-97 and epiphytic antimycotic-producing bacteria.</title>
        <authorList>
            <person name="Matilla M.A."/>
        </authorList>
    </citation>
    <scope>NUCLEOTIDE SEQUENCE [LARGE SCALE GENOMIC DNA]</scope>
    <source>
        <strain evidence="2 3">MSU-97</strain>
    </source>
</reference>
<feature type="domain" description="N(4)-bis(aminopropyl)spermidine synthase C-terminal" evidence="1">
    <location>
        <begin position="101"/>
        <end position="285"/>
    </location>
</feature>
<protein>
    <recommendedName>
        <fullName evidence="1">N(4)-bis(aminopropyl)spermidine synthase C-terminal domain-containing protein</fullName>
    </recommendedName>
</protein>
<organism evidence="2 3">
    <name type="scientific">Serratia marcescens</name>
    <dbReference type="NCBI Taxonomy" id="615"/>
    <lineage>
        <taxon>Bacteria</taxon>
        <taxon>Pseudomonadati</taxon>
        <taxon>Pseudomonadota</taxon>
        <taxon>Gammaproteobacteria</taxon>
        <taxon>Enterobacterales</taxon>
        <taxon>Yersiniaceae</taxon>
        <taxon>Serratia</taxon>
    </lineage>
</organism>
<evidence type="ECO:0000259" key="1">
    <source>
        <dbReference type="Pfam" id="PF01861"/>
    </source>
</evidence>
<dbReference type="EMBL" id="MJAO01000030">
    <property type="protein sequence ID" value="OKB64698.1"/>
    <property type="molecule type" value="Genomic_DNA"/>
</dbReference>
<dbReference type="RefSeq" id="WP_073534552.1">
    <property type="nucleotide sequence ID" value="NZ_MJAO01000030.1"/>
</dbReference>
<dbReference type="Gene3D" id="3.40.50.150">
    <property type="entry name" value="Vaccinia Virus protein VP39"/>
    <property type="match status" value="1"/>
</dbReference>
<dbReference type="PANTHER" id="PTHR23290:SF0">
    <property type="entry name" value="RRNA N6-ADENOSINE-METHYLTRANSFERASE METTL5"/>
    <property type="match status" value="1"/>
</dbReference>